<comment type="similarity">
    <text evidence="2">Belongs to the oxygen-dependent FAD-linked oxidoreductase family.</text>
</comment>
<dbReference type="AlphaFoldDB" id="A0A4Y3N850"/>
<keyword evidence="3" id="KW-0285">Flavoprotein</keyword>
<organism evidence="7 8">
    <name type="scientific">Paenarthrobacter aurescens</name>
    <name type="common">Arthrobacter aurescens</name>
    <dbReference type="NCBI Taxonomy" id="43663"/>
    <lineage>
        <taxon>Bacteria</taxon>
        <taxon>Bacillati</taxon>
        <taxon>Actinomycetota</taxon>
        <taxon>Actinomycetes</taxon>
        <taxon>Micrococcales</taxon>
        <taxon>Micrococcaceae</taxon>
        <taxon>Paenarthrobacter</taxon>
    </lineage>
</organism>
<dbReference type="Pfam" id="PF08031">
    <property type="entry name" value="BBE"/>
    <property type="match status" value="1"/>
</dbReference>
<name>A0A4Y3N850_PAEAU</name>
<dbReference type="EMBL" id="BJMD01000001">
    <property type="protein sequence ID" value="GEB17397.1"/>
    <property type="molecule type" value="Genomic_DNA"/>
</dbReference>
<reference evidence="7 8" key="1">
    <citation type="submission" date="2019-06" db="EMBL/GenBank/DDBJ databases">
        <title>Whole genome shotgun sequence of Paenarthrobacter aurescens NBRC 12136.</title>
        <authorList>
            <person name="Hosoyama A."/>
            <person name="Uohara A."/>
            <person name="Ohji S."/>
            <person name="Ichikawa N."/>
        </authorList>
    </citation>
    <scope>NUCLEOTIDE SEQUENCE [LARGE SCALE GENOMIC DNA]</scope>
    <source>
        <strain evidence="7 8">NBRC 12136</strain>
    </source>
</reference>
<dbReference type="PANTHER" id="PTHR42973:SF39">
    <property type="entry name" value="FAD-BINDING PCMH-TYPE DOMAIN-CONTAINING PROTEIN"/>
    <property type="match status" value="1"/>
</dbReference>
<dbReference type="OrthoDB" id="9775082at2"/>
<evidence type="ECO:0000259" key="6">
    <source>
        <dbReference type="PROSITE" id="PS51387"/>
    </source>
</evidence>
<dbReference type="RefSeq" id="WP_141280745.1">
    <property type="nucleotide sequence ID" value="NZ_BAAAWK010000001.1"/>
</dbReference>
<dbReference type="Gene3D" id="3.30.43.10">
    <property type="entry name" value="Uridine Diphospho-n-acetylenolpyruvylglucosamine Reductase, domain 2"/>
    <property type="match status" value="1"/>
</dbReference>
<accession>A0A4Y3N850</accession>
<dbReference type="InterPro" id="IPR006094">
    <property type="entry name" value="Oxid_FAD_bind_N"/>
</dbReference>
<dbReference type="Proteomes" id="UP000317715">
    <property type="component" value="Unassembled WGS sequence"/>
</dbReference>
<sequence>MEWIRPDSPSYDDARKLFNAMIDRRPAVIAKCSDPGEVAEALHYAHNHNLDVAVRSGGHSVAGMSTNEGGLVVDVRPMKSISIDRGMKTATAGAGLTWGEFDRATQQYGLAVTGGRASTTGVSGFTLGGGSGWLERAYGFACDNLLSVDLVTASGDRVTASPGENPELFWALHGGGGNFGVATSLTFKLHDLGPSVMAGLMLFPGEDAAGLSRAYRQIAFDAPDAVGTALVYLTAPSEEFVPEEMVGKLAVGMAYIYAGDVESGAEHATPFKDLGPSVDLVSPMAYADFQCMIDDPPDLYNYWSADYHNDLSDDALDLLVDSAQRLPGPHSQQLVARWGGAVSGPAAANTPLQHRGASWVSHPFGLAETPEGGQEAKAWVKQFRQDIAPHTTGGVWLNFIGDEGQDRIMAAYGEQNYRRLSLVKREFDPDNVFRGNQNILPAQH</sequence>
<evidence type="ECO:0000256" key="2">
    <source>
        <dbReference type="ARBA" id="ARBA00005466"/>
    </source>
</evidence>
<evidence type="ECO:0000256" key="1">
    <source>
        <dbReference type="ARBA" id="ARBA00001974"/>
    </source>
</evidence>
<dbReference type="GeneID" id="97302383"/>
<dbReference type="PROSITE" id="PS51387">
    <property type="entry name" value="FAD_PCMH"/>
    <property type="match status" value="1"/>
</dbReference>
<evidence type="ECO:0000313" key="7">
    <source>
        <dbReference type="EMBL" id="GEB17397.1"/>
    </source>
</evidence>
<evidence type="ECO:0000256" key="4">
    <source>
        <dbReference type="ARBA" id="ARBA00022827"/>
    </source>
</evidence>
<dbReference type="Gene3D" id="3.30.465.10">
    <property type="match status" value="1"/>
</dbReference>
<keyword evidence="4" id="KW-0274">FAD</keyword>
<protein>
    <submittedName>
        <fullName evidence="7">FAD-linked oxidase</fullName>
    </submittedName>
</protein>
<evidence type="ECO:0000256" key="3">
    <source>
        <dbReference type="ARBA" id="ARBA00022630"/>
    </source>
</evidence>
<dbReference type="GO" id="GO:0016491">
    <property type="term" value="F:oxidoreductase activity"/>
    <property type="evidence" value="ECO:0007669"/>
    <property type="project" value="UniProtKB-KW"/>
</dbReference>
<gene>
    <name evidence="7" type="ORF">AAU01_01520</name>
</gene>
<comment type="caution">
    <text evidence="7">The sequence shown here is derived from an EMBL/GenBank/DDBJ whole genome shotgun (WGS) entry which is preliminary data.</text>
</comment>
<proteinExistence type="inferred from homology"/>
<feature type="domain" description="FAD-binding PCMH-type" evidence="6">
    <location>
        <begin position="21"/>
        <end position="192"/>
    </location>
</feature>
<dbReference type="InterPro" id="IPR016167">
    <property type="entry name" value="FAD-bd_PCMH_sub1"/>
</dbReference>
<dbReference type="PANTHER" id="PTHR42973">
    <property type="entry name" value="BINDING OXIDOREDUCTASE, PUTATIVE (AFU_ORTHOLOGUE AFUA_1G17690)-RELATED"/>
    <property type="match status" value="1"/>
</dbReference>
<dbReference type="InterPro" id="IPR036318">
    <property type="entry name" value="FAD-bd_PCMH-like_sf"/>
</dbReference>
<comment type="cofactor">
    <cofactor evidence="1">
        <name>FAD</name>
        <dbReference type="ChEBI" id="CHEBI:57692"/>
    </cofactor>
</comment>
<keyword evidence="8" id="KW-1185">Reference proteome</keyword>
<dbReference type="InterPro" id="IPR050416">
    <property type="entry name" value="FAD-linked_Oxidoreductase"/>
</dbReference>
<dbReference type="PROSITE" id="PS00862">
    <property type="entry name" value="OX2_COVAL_FAD"/>
    <property type="match status" value="1"/>
</dbReference>
<dbReference type="InterPro" id="IPR016166">
    <property type="entry name" value="FAD-bd_PCMH"/>
</dbReference>
<dbReference type="SUPFAM" id="SSF56176">
    <property type="entry name" value="FAD-binding/transporter-associated domain-like"/>
    <property type="match status" value="1"/>
</dbReference>
<keyword evidence="5" id="KW-0560">Oxidoreductase</keyword>
<dbReference type="InterPro" id="IPR012951">
    <property type="entry name" value="BBE"/>
</dbReference>
<dbReference type="InterPro" id="IPR016169">
    <property type="entry name" value="FAD-bd_PCMH_sub2"/>
</dbReference>
<dbReference type="GO" id="GO:0071949">
    <property type="term" value="F:FAD binding"/>
    <property type="evidence" value="ECO:0007669"/>
    <property type="project" value="InterPro"/>
</dbReference>
<dbReference type="Gene3D" id="3.40.462.20">
    <property type="match status" value="1"/>
</dbReference>
<dbReference type="InterPro" id="IPR006093">
    <property type="entry name" value="Oxy_OxRdtase_FAD_BS"/>
</dbReference>
<dbReference type="Pfam" id="PF01565">
    <property type="entry name" value="FAD_binding_4"/>
    <property type="match status" value="1"/>
</dbReference>
<evidence type="ECO:0000313" key="8">
    <source>
        <dbReference type="Proteomes" id="UP000317715"/>
    </source>
</evidence>
<evidence type="ECO:0000256" key="5">
    <source>
        <dbReference type="ARBA" id="ARBA00023002"/>
    </source>
</evidence>